<evidence type="ECO:0008006" key="3">
    <source>
        <dbReference type="Google" id="ProtNLM"/>
    </source>
</evidence>
<dbReference type="OrthoDB" id="10544374at2759"/>
<dbReference type="STRING" id="3476.A0A2P5CI36"/>
<dbReference type="Proteomes" id="UP000237105">
    <property type="component" value="Unassembled WGS sequence"/>
</dbReference>
<organism evidence="1 2">
    <name type="scientific">Parasponia andersonii</name>
    <name type="common">Sponia andersonii</name>
    <dbReference type="NCBI Taxonomy" id="3476"/>
    <lineage>
        <taxon>Eukaryota</taxon>
        <taxon>Viridiplantae</taxon>
        <taxon>Streptophyta</taxon>
        <taxon>Embryophyta</taxon>
        <taxon>Tracheophyta</taxon>
        <taxon>Spermatophyta</taxon>
        <taxon>Magnoliopsida</taxon>
        <taxon>eudicotyledons</taxon>
        <taxon>Gunneridae</taxon>
        <taxon>Pentapetalae</taxon>
        <taxon>rosids</taxon>
        <taxon>fabids</taxon>
        <taxon>Rosales</taxon>
        <taxon>Cannabaceae</taxon>
        <taxon>Parasponia</taxon>
    </lineage>
</organism>
<proteinExistence type="predicted"/>
<keyword evidence="2" id="KW-1185">Reference proteome</keyword>
<name>A0A2P5CI36_PARAD</name>
<dbReference type="EMBL" id="JXTB01000128">
    <property type="protein sequence ID" value="PON60693.1"/>
    <property type="molecule type" value="Genomic_DNA"/>
</dbReference>
<evidence type="ECO:0000313" key="1">
    <source>
        <dbReference type="EMBL" id="PON60693.1"/>
    </source>
</evidence>
<gene>
    <name evidence="1" type="ORF">PanWU01x14_151110</name>
</gene>
<dbReference type="AlphaFoldDB" id="A0A2P5CI36"/>
<accession>A0A2P5CI36</accession>
<reference evidence="2" key="1">
    <citation type="submission" date="2016-06" db="EMBL/GenBank/DDBJ databases">
        <title>Parallel loss of symbiosis genes in relatives of nitrogen-fixing non-legume Parasponia.</title>
        <authorList>
            <person name="Van Velzen R."/>
            <person name="Holmer R."/>
            <person name="Bu F."/>
            <person name="Rutten L."/>
            <person name="Van Zeijl A."/>
            <person name="Liu W."/>
            <person name="Santuari L."/>
            <person name="Cao Q."/>
            <person name="Sharma T."/>
            <person name="Shen D."/>
            <person name="Roswanjaya Y."/>
            <person name="Wardhani T."/>
            <person name="Kalhor M.S."/>
            <person name="Jansen J."/>
            <person name="Van den Hoogen J."/>
            <person name="Gungor B."/>
            <person name="Hartog M."/>
            <person name="Hontelez J."/>
            <person name="Verver J."/>
            <person name="Yang W.-C."/>
            <person name="Schijlen E."/>
            <person name="Repin R."/>
            <person name="Schilthuizen M."/>
            <person name="Schranz E."/>
            <person name="Heidstra R."/>
            <person name="Miyata K."/>
            <person name="Fedorova E."/>
            <person name="Kohlen W."/>
            <person name="Bisseling T."/>
            <person name="Smit S."/>
            <person name="Geurts R."/>
        </authorList>
    </citation>
    <scope>NUCLEOTIDE SEQUENCE [LARGE SCALE GENOMIC DNA]</scope>
    <source>
        <strain evidence="2">cv. WU1-14</strain>
    </source>
</reference>
<protein>
    <recommendedName>
        <fullName evidence="3">Aminotransferase-like mobile domain containing protein</fullName>
    </recommendedName>
</protein>
<comment type="caution">
    <text evidence="1">The sequence shown here is derived from an EMBL/GenBank/DDBJ whole genome shotgun (WGS) entry which is preliminary data.</text>
</comment>
<evidence type="ECO:0000313" key="2">
    <source>
        <dbReference type="Proteomes" id="UP000237105"/>
    </source>
</evidence>
<sequence>MGGMWRAWEIWAREYFPSLRLIKPSEESIMFPRALRWKQSEPPLMEVEVMLHYYRLKLNEMTVNDVQWEPWGDHDSLPIFVKESISSTEKRIVLEASFFNDGLAYNRAVEGKPWYHFIETNSVLGYSDYRKRWLSPASGEQSIQRALSTNPYFMDDEFAHVEDEFQIPPWSLLVPTLNGEAKVGIVTAKKLLRMTGAMQQLLIEHLTNTTDTLRNYVAIIHNLRNQLHLLTERENNFGFGLERDTQNYNNRGHNIDSEAIEATNINDFGTVENIL</sequence>